<organism evidence="2 3">
    <name type="scientific">Geranomyces variabilis</name>
    <dbReference type="NCBI Taxonomy" id="109894"/>
    <lineage>
        <taxon>Eukaryota</taxon>
        <taxon>Fungi</taxon>
        <taxon>Fungi incertae sedis</taxon>
        <taxon>Chytridiomycota</taxon>
        <taxon>Chytridiomycota incertae sedis</taxon>
        <taxon>Chytridiomycetes</taxon>
        <taxon>Spizellomycetales</taxon>
        <taxon>Powellomycetaceae</taxon>
        <taxon>Geranomyces</taxon>
    </lineage>
</organism>
<proteinExistence type="predicted"/>
<dbReference type="InterPro" id="IPR036691">
    <property type="entry name" value="Endo/exonu/phosph_ase_sf"/>
</dbReference>
<protein>
    <recommendedName>
        <fullName evidence="4">Endonuclease/exonuclease/phosphatase domain-containing protein</fullName>
    </recommendedName>
</protein>
<evidence type="ECO:0000313" key="2">
    <source>
        <dbReference type="EMBL" id="KAJ3176016.1"/>
    </source>
</evidence>
<name>A0AAD5XR37_9FUNG</name>
<dbReference type="Proteomes" id="UP001212152">
    <property type="component" value="Unassembled WGS sequence"/>
</dbReference>
<sequence length="1084" mass="118450">MLRGVDSMNFYSADVNKIATDRTAWSMQQACSGNGTCLNAQPLFSLLYPYFNASVTTNGNVTTSLFDSGSNKVTLFSDLAGAYAMSATGTATVWIDASVNRIVRGTHLAKTIEALLLYNRNVTVVDFIVEQNTTSTCSTFQTALEKLVQQSASTSCGQGRNAVTPYALSAWTSNGFEACQQSSLERRTKRTSPDDPSDDSPSKRVLKSTITTVTRTEVDLESLSKAVSVVQGSFTPRATQNFVIPDPDDDDDDIVLMNIDDVPFTQVTAIDVPGNFFRQPSECRAGQVLEFTLNLEKQHPLALELRERQKQTLPGKIYSVTSPLLMQISDWYKYTEIDGVNEWDVGFYFDGQSSYTVTITLNGFGIYGETTVWFQTATTWSAFSHVALDVTFICGRTSPVLDFSPTPVPGVTDELAPLEQLMRSYTNTQPGRGPAEQSFVTLFSEGGDELQAALSSSDLLSVSPNCMQNTVTVRRDQNLEVNGDCISFPDSLSRFMLGIYVTQYPTRSPIAFVVTQSITSSADEKLVQRFAVIPIHWKSAASSAAQEADARALLLHAEYVRVTYGIAVLAGGDWNTESPVGALTGLAVVPGGPTLSPALLRRHLRPVLVPALPTYMRNTGSSIYDSLWFMHASTGAVPQSVRMEKTNVNVYAQDPSPFDNMDPSVDVDGDDICRRTPQQSCSFEFSNHHPVIFRVQIGTTKFTLLSWNVNSVPFLRKVTPDPDNDFNTDTHPVGIHERTARFQQYVNGFDIRAFQEIPAKSYLDSDLRKNGISLHSSSSQLNLGKCASLTYTKQRADPTHKGIGTQGQMRACMFKAKSTAFIVVSVHDYETKPPLLEIDTDRAPSAAEILAFQGQLNAFCQSALKESLGLSDGPDLAKRCAFNVPGDLTRVPLIVAGDFNAKWLRGYTTAGNRRAGPWIEYDLEAFAESYNDDRQCYLQAITTNLGLSCGLDTSMEGLPPPELILPGVDDVIPPGVEESESAPNQACDILNTRRMPWATTPKGSYLDMAYVCDPASLLSFQRAKIDSYLRGFAADDEPNAACDNPSFGKDGCTEGFGTAPGEANGQSCLLDDASDHRPVYARAL</sequence>
<dbReference type="SUPFAM" id="SSF56219">
    <property type="entry name" value="DNase I-like"/>
    <property type="match status" value="1"/>
</dbReference>
<evidence type="ECO:0000313" key="3">
    <source>
        <dbReference type="Proteomes" id="UP001212152"/>
    </source>
</evidence>
<accession>A0AAD5XR37</accession>
<gene>
    <name evidence="2" type="ORF">HDU87_005533</name>
</gene>
<dbReference type="EMBL" id="JADGJQ010000045">
    <property type="protein sequence ID" value="KAJ3176016.1"/>
    <property type="molecule type" value="Genomic_DNA"/>
</dbReference>
<keyword evidence="3" id="KW-1185">Reference proteome</keyword>
<comment type="caution">
    <text evidence="2">The sequence shown here is derived from an EMBL/GenBank/DDBJ whole genome shotgun (WGS) entry which is preliminary data.</text>
</comment>
<feature type="region of interest" description="Disordered" evidence="1">
    <location>
        <begin position="182"/>
        <end position="205"/>
    </location>
</feature>
<evidence type="ECO:0000256" key="1">
    <source>
        <dbReference type="SAM" id="MobiDB-lite"/>
    </source>
</evidence>
<reference evidence="2" key="1">
    <citation type="submission" date="2020-05" db="EMBL/GenBank/DDBJ databases">
        <title>Phylogenomic resolution of chytrid fungi.</title>
        <authorList>
            <person name="Stajich J.E."/>
            <person name="Amses K."/>
            <person name="Simmons R."/>
            <person name="Seto K."/>
            <person name="Myers J."/>
            <person name="Bonds A."/>
            <person name="Quandt C.A."/>
            <person name="Barry K."/>
            <person name="Liu P."/>
            <person name="Grigoriev I."/>
            <person name="Longcore J.E."/>
            <person name="James T.Y."/>
        </authorList>
    </citation>
    <scope>NUCLEOTIDE SEQUENCE</scope>
    <source>
        <strain evidence="2">JEL0379</strain>
    </source>
</reference>
<evidence type="ECO:0008006" key="4">
    <source>
        <dbReference type="Google" id="ProtNLM"/>
    </source>
</evidence>
<dbReference type="AlphaFoldDB" id="A0AAD5XR37"/>